<feature type="transmembrane region" description="Helical" evidence="6">
    <location>
        <begin position="154"/>
        <end position="175"/>
    </location>
</feature>
<protein>
    <recommendedName>
        <fullName evidence="9">Ceramidase</fullName>
    </recommendedName>
</protein>
<dbReference type="EMBL" id="QETF01000021">
    <property type="protein sequence ID" value="PWG15872.1"/>
    <property type="molecule type" value="Genomic_DNA"/>
</dbReference>
<evidence type="ECO:0008006" key="9">
    <source>
        <dbReference type="Google" id="ProtNLM"/>
    </source>
</evidence>
<evidence type="ECO:0000256" key="6">
    <source>
        <dbReference type="SAM" id="Phobius"/>
    </source>
</evidence>
<organism evidence="7 8">
    <name type="scientific">Salibaculum griseiflavum</name>
    <dbReference type="NCBI Taxonomy" id="1914409"/>
    <lineage>
        <taxon>Bacteria</taxon>
        <taxon>Pseudomonadati</taxon>
        <taxon>Pseudomonadota</taxon>
        <taxon>Alphaproteobacteria</taxon>
        <taxon>Rhodobacterales</taxon>
        <taxon>Roseobacteraceae</taxon>
        <taxon>Salibaculum</taxon>
    </lineage>
</organism>
<feature type="transmembrane region" description="Helical" evidence="6">
    <location>
        <begin position="22"/>
        <end position="39"/>
    </location>
</feature>
<evidence type="ECO:0000256" key="5">
    <source>
        <dbReference type="ARBA" id="ARBA00023136"/>
    </source>
</evidence>
<dbReference type="GO" id="GO:0006672">
    <property type="term" value="P:ceramide metabolic process"/>
    <property type="evidence" value="ECO:0007669"/>
    <property type="project" value="InterPro"/>
</dbReference>
<dbReference type="AlphaFoldDB" id="A0A2V1P3I0"/>
<gene>
    <name evidence="7" type="ORF">DFK10_14560</name>
</gene>
<feature type="transmembrane region" description="Helical" evidence="6">
    <location>
        <begin position="127"/>
        <end position="147"/>
    </location>
</feature>
<comment type="caution">
    <text evidence="7">The sequence shown here is derived from an EMBL/GenBank/DDBJ whole genome shotgun (WGS) entry which is preliminary data.</text>
</comment>
<keyword evidence="4 6" id="KW-1133">Transmembrane helix</keyword>
<name>A0A2V1P3I0_9RHOB</name>
<proteinExistence type="predicted"/>
<evidence type="ECO:0000256" key="1">
    <source>
        <dbReference type="ARBA" id="ARBA00004141"/>
    </source>
</evidence>
<evidence type="ECO:0000256" key="3">
    <source>
        <dbReference type="ARBA" id="ARBA00022801"/>
    </source>
</evidence>
<evidence type="ECO:0000313" key="7">
    <source>
        <dbReference type="EMBL" id="PWG15872.1"/>
    </source>
</evidence>
<dbReference type="InterPro" id="IPR008901">
    <property type="entry name" value="ACER"/>
</dbReference>
<feature type="transmembrane region" description="Helical" evidence="6">
    <location>
        <begin position="46"/>
        <end position="65"/>
    </location>
</feature>
<accession>A0A2V1P3I0</accession>
<keyword evidence="5 6" id="KW-0472">Membrane</keyword>
<feature type="transmembrane region" description="Helical" evidence="6">
    <location>
        <begin position="99"/>
        <end position="121"/>
    </location>
</feature>
<feature type="transmembrane region" description="Helical" evidence="6">
    <location>
        <begin position="71"/>
        <end position="92"/>
    </location>
</feature>
<dbReference type="GO" id="GO:0016020">
    <property type="term" value="C:membrane"/>
    <property type="evidence" value="ECO:0007669"/>
    <property type="project" value="UniProtKB-SubCell"/>
</dbReference>
<evidence type="ECO:0000256" key="4">
    <source>
        <dbReference type="ARBA" id="ARBA00022989"/>
    </source>
</evidence>
<keyword evidence="3" id="KW-0378">Hydrolase</keyword>
<dbReference type="OrthoDB" id="277121at2"/>
<reference evidence="8" key="1">
    <citation type="submission" date="2018-05" db="EMBL/GenBank/DDBJ databases">
        <authorList>
            <person name="Du Z."/>
            <person name="Wang X."/>
        </authorList>
    </citation>
    <scope>NUCLEOTIDE SEQUENCE [LARGE SCALE GENOMIC DNA]</scope>
    <source>
        <strain evidence="8">WDS4C29</strain>
    </source>
</reference>
<evidence type="ECO:0000256" key="2">
    <source>
        <dbReference type="ARBA" id="ARBA00022692"/>
    </source>
</evidence>
<dbReference type="Pfam" id="PF05875">
    <property type="entry name" value="Ceramidase"/>
    <property type="match status" value="1"/>
</dbReference>
<dbReference type="RefSeq" id="WP_109389763.1">
    <property type="nucleotide sequence ID" value="NZ_QETF01000021.1"/>
</dbReference>
<keyword evidence="8" id="KW-1185">Reference proteome</keyword>
<dbReference type="Proteomes" id="UP000245293">
    <property type="component" value="Unassembled WGS sequence"/>
</dbReference>
<feature type="transmembrane region" description="Helical" evidence="6">
    <location>
        <begin position="181"/>
        <end position="203"/>
    </location>
</feature>
<keyword evidence="2 6" id="KW-0812">Transmembrane</keyword>
<sequence length="218" mass="24120">MNLTERIDGYCERVDFTFWAEPVNAVTNLAFIVAALIMWRRSAGVPLARALAAILFAIGIGSFLFHTLATVWAAMADTLPILAFILLYLFAVHRDVLGWPAWAAVLATAGFLPYAAGVTVLLQDVPFFGVSSFYWTVPILLVIYGAMLWRRFPVLMRGFLIGAGILSLSITARSLDEPLCATFPVGTHLFWHLLNAVMLGWMIEIYRRHMLEGGAAGR</sequence>
<dbReference type="GO" id="GO:0016811">
    <property type="term" value="F:hydrolase activity, acting on carbon-nitrogen (but not peptide) bonds, in linear amides"/>
    <property type="evidence" value="ECO:0007669"/>
    <property type="project" value="InterPro"/>
</dbReference>
<evidence type="ECO:0000313" key="8">
    <source>
        <dbReference type="Proteomes" id="UP000245293"/>
    </source>
</evidence>
<comment type="subcellular location">
    <subcellularLocation>
        <location evidence="1">Membrane</location>
        <topology evidence="1">Multi-pass membrane protein</topology>
    </subcellularLocation>
</comment>